<dbReference type="Proteomes" id="UP000737018">
    <property type="component" value="Unassembled WGS sequence"/>
</dbReference>
<dbReference type="EMBL" id="JRKL02003485">
    <property type="protein sequence ID" value="KAF3955093.1"/>
    <property type="molecule type" value="Genomic_DNA"/>
</dbReference>
<dbReference type="OrthoDB" id="1001480at2759"/>
<reference evidence="1" key="1">
    <citation type="submission" date="2020-03" db="EMBL/GenBank/DDBJ databases">
        <title>Castanea mollissima Vanexum genome sequencing.</title>
        <authorList>
            <person name="Staton M."/>
        </authorList>
    </citation>
    <scope>NUCLEOTIDE SEQUENCE</scope>
    <source>
        <tissue evidence="1">Leaf</tissue>
    </source>
</reference>
<accession>A0A8J4VB88</accession>
<proteinExistence type="predicted"/>
<dbReference type="Gene3D" id="3.80.10.10">
    <property type="entry name" value="Ribonuclease Inhibitor"/>
    <property type="match status" value="1"/>
</dbReference>
<organism evidence="1 2">
    <name type="scientific">Castanea mollissima</name>
    <name type="common">Chinese chestnut</name>
    <dbReference type="NCBI Taxonomy" id="60419"/>
    <lineage>
        <taxon>Eukaryota</taxon>
        <taxon>Viridiplantae</taxon>
        <taxon>Streptophyta</taxon>
        <taxon>Embryophyta</taxon>
        <taxon>Tracheophyta</taxon>
        <taxon>Spermatophyta</taxon>
        <taxon>Magnoliopsida</taxon>
        <taxon>eudicotyledons</taxon>
        <taxon>Gunneridae</taxon>
        <taxon>Pentapetalae</taxon>
        <taxon>rosids</taxon>
        <taxon>fabids</taxon>
        <taxon>Fagales</taxon>
        <taxon>Fagaceae</taxon>
        <taxon>Castanea</taxon>
    </lineage>
</organism>
<comment type="caution">
    <text evidence="1">The sequence shown here is derived from an EMBL/GenBank/DDBJ whole genome shotgun (WGS) entry which is preliminary data.</text>
</comment>
<evidence type="ECO:0000313" key="2">
    <source>
        <dbReference type="Proteomes" id="UP000737018"/>
    </source>
</evidence>
<dbReference type="AlphaFoldDB" id="A0A8J4VB88"/>
<name>A0A8J4VB88_9ROSI</name>
<dbReference type="SUPFAM" id="SSF52058">
    <property type="entry name" value="L domain-like"/>
    <property type="match status" value="1"/>
</dbReference>
<protein>
    <submittedName>
        <fullName evidence="1">Uncharacterized protein</fullName>
    </submittedName>
</protein>
<gene>
    <name evidence="1" type="ORF">CMV_019649</name>
</gene>
<keyword evidence="2" id="KW-1185">Reference proteome</keyword>
<dbReference type="InterPro" id="IPR032675">
    <property type="entry name" value="LRR_dom_sf"/>
</dbReference>
<sequence>MIRLRFLVLTTKHACVSEKAVGCLDSLRFLAICECENLKCLLEGMEGHLTNLRTLIVFRCPSLTSLSLNIKHLTALETMMIGDCEELSLTEMEGEDNQDFKLSLQKFMIREKKIRTRLLMYHRFISEGPGSQYKKKIASASKDEELNIAQFKVTSSFHNLVYNNLNITVHFNTETIDIVSNTKGQTSRKLLQNLCLWQRGYFMVLVIHRIANC</sequence>
<evidence type="ECO:0000313" key="1">
    <source>
        <dbReference type="EMBL" id="KAF3955093.1"/>
    </source>
</evidence>